<name>A0A0F9STJ6_9ZZZZ</name>
<evidence type="ECO:0000313" key="1">
    <source>
        <dbReference type="EMBL" id="KKN65957.1"/>
    </source>
</evidence>
<reference evidence="1" key="1">
    <citation type="journal article" date="2015" name="Nature">
        <title>Complex archaea that bridge the gap between prokaryotes and eukaryotes.</title>
        <authorList>
            <person name="Spang A."/>
            <person name="Saw J.H."/>
            <person name="Jorgensen S.L."/>
            <person name="Zaremba-Niedzwiedzka K."/>
            <person name="Martijn J."/>
            <person name="Lind A.E."/>
            <person name="van Eijk R."/>
            <person name="Schleper C."/>
            <person name="Guy L."/>
            <person name="Ettema T.J."/>
        </authorList>
    </citation>
    <scope>NUCLEOTIDE SEQUENCE</scope>
</reference>
<proteinExistence type="predicted"/>
<dbReference type="AlphaFoldDB" id="A0A0F9STJ6"/>
<protein>
    <submittedName>
        <fullName evidence="1">Uncharacterized protein</fullName>
    </submittedName>
</protein>
<gene>
    <name evidence="1" type="ORF">LCGC14_0476600</name>
</gene>
<dbReference type="EMBL" id="LAZR01000513">
    <property type="protein sequence ID" value="KKN65957.1"/>
    <property type="molecule type" value="Genomic_DNA"/>
</dbReference>
<organism evidence="1">
    <name type="scientific">marine sediment metagenome</name>
    <dbReference type="NCBI Taxonomy" id="412755"/>
    <lineage>
        <taxon>unclassified sequences</taxon>
        <taxon>metagenomes</taxon>
        <taxon>ecological metagenomes</taxon>
    </lineage>
</organism>
<accession>A0A0F9STJ6</accession>
<comment type="caution">
    <text evidence="1">The sequence shown here is derived from an EMBL/GenBank/DDBJ whole genome shotgun (WGS) entry which is preliminary data.</text>
</comment>
<sequence length="87" mass="10177">MKKLSFTRGAALRRIFINGRIISFLTAELGNTPLTIDLDKLDKERDKIKKMQMDQSEMEELSKLKTEEDLAKDVIKDFEKSGWRLMK</sequence>